<organism evidence="2">
    <name type="scientific">Noccaea caerulescens</name>
    <name type="common">Alpine penny-cress</name>
    <name type="synonym">Thlaspi caerulescens</name>
    <dbReference type="NCBI Taxonomy" id="107243"/>
    <lineage>
        <taxon>Eukaryota</taxon>
        <taxon>Viridiplantae</taxon>
        <taxon>Streptophyta</taxon>
        <taxon>Embryophyta</taxon>
        <taxon>Tracheophyta</taxon>
        <taxon>Spermatophyta</taxon>
        <taxon>Magnoliopsida</taxon>
        <taxon>eudicotyledons</taxon>
        <taxon>Gunneridae</taxon>
        <taxon>Pentapetalae</taxon>
        <taxon>rosids</taxon>
        <taxon>malvids</taxon>
        <taxon>Brassicales</taxon>
        <taxon>Brassicaceae</taxon>
        <taxon>Coluteocarpeae</taxon>
        <taxon>Noccaea</taxon>
    </lineage>
</organism>
<accession>A0A1J3JSP6</accession>
<feature type="chain" id="PRO_5009624213" evidence="1">
    <location>
        <begin position="21"/>
        <end position="119"/>
    </location>
</feature>
<gene>
    <name evidence="2" type="ORF">MP_TR20140_c0_g1_i1_g.57441</name>
</gene>
<dbReference type="AlphaFoldDB" id="A0A1J3JSP6"/>
<dbReference type="EMBL" id="GEVM01010525">
    <property type="protein sequence ID" value="JAU95413.1"/>
    <property type="molecule type" value="Transcribed_RNA"/>
</dbReference>
<reference evidence="2" key="1">
    <citation type="submission" date="2016-07" db="EMBL/GenBank/DDBJ databases">
        <title>De novo transcriptome assembly of four accessions of the metal hyperaccumulator plant Noccaea caerulescens.</title>
        <authorList>
            <person name="Blande D."/>
            <person name="Halimaa P."/>
            <person name="Tervahauta A.I."/>
            <person name="Aarts M.G."/>
            <person name="Karenlampi S.O."/>
        </authorList>
    </citation>
    <scope>NUCLEOTIDE SEQUENCE</scope>
</reference>
<feature type="signal peptide" evidence="1">
    <location>
        <begin position="1"/>
        <end position="20"/>
    </location>
</feature>
<evidence type="ECO:0000256" key="1">
    <source>
        <dbReference type="SAM" id="SignalP"/>
    </source>
</evidence>
<keyword evidence="1" id="KW-0732">Signal</keyword>
<sequence>MVPDVAFLVLVAAVVVVAAAAPAPAVRLGNLETGFAQGQAAMNITSQAGQSVSGATPQRKMPSIHLISPYFLHHLQEALEDRKLPKNRSKMPIDPLCPDFFSPLILTRFTSRRTFIWLC</sequence>
<evidence type="ECO:0000313" key="2">
    <source>
        <dbReference type="EMBL" id="JAU95413.1"/>
    </source>
</evidence>
<name>A0A1J3JSP6_NOCCA</name>
<proteinExistence type="predicted"/>
<protein>
    <submittedName>
        <fullName evidence="2">Uncharacterized protein</fullName>
    </submittedName>
</protein>